<sequence length="486" mass="55014">MKKNGVIQLLVVLLFVPFISSAQTGKGKRLTAYLQTKQFSAPEVGNYVELHFQYVGYTVAYKPQGKDLAGEVAVMIDITQNGEVVATDAYRLSTPLMVDGIVDDFYDIKRFALAPGTYQCALELLDLNSQNPSIKTAFDFIVDEYTDALSISEILIAESASPSNGETIFSKSGYDILPRISTFYPTELNALPIYFEVYNSGQLEDSVFAIRQQVINGETEQLVGEYTRTTKHKTAAVVPVFKTLDLTNLPTGKYVLNMTVLDGSANELSSQQYEFERSNDAEQVVNTAELILDPHFQGSITDDSVSYYLASLVPISSPAQAKTIFSTLKLKDKEKSRKLIQGIWKHIDPMNPYEAWMKYKEQVQFVQSNFKTNFQPGFETDRGRVYLQYGAPSRTLDRELSASEYPYEMWEYNKIGIYSNKKFIFYNPDLVNNNYRLLHSDMIGELKNPRWQAELNSRSTKRGNVDDPNEYNPDSWGNNARQLLGN</sequence>
<comment type="caution">
    <text evidence="3">The sequence shown here is derived from an EMBL/GenBank/DDBJ whole genome shotgun (WGS) entry which is preliminary data.</text>
</comment>
<proteinExistence type="predicted"/>
<dbReference type="NCBIfam" id="TIGR04514">
    <property type="entry name" value="GWxTD_dom"/>
    <property type="match status" value="1"/>
</dbReference>
<reference evidence="3" key="1">
    <citation type="submission" date="2020-09" db="EMBL/GenBank/DDBJ databases">
        <title>Taishania pollutisoli gen. nov., sp. nov., Isolated from Tetrabromobisphenol A-Contaminated Soil.</title>
        <authorList>
            <person name="Chen Q."/>
        </authorList>
    </citation>
    <scope>NUCLEOTIDE SEQUENCE</scope>
    <source>
        <strain evidence="3">CZZ-1</strain>
    </source>
</reference>
<evidence type="ECO:0000259" key="2">
    <source>
        <dbReference type="Pfam" id="PF20094"/>
    </source>
</evidence>
<dbReference type="Proteomes" id="UP000652681">
    <property type="component" value="Unassembled WGS sequence"/>
</dbReference>
<dbReference type="Pfam" id="PF20094">
    <property type="entry name" value="GWxTD_dom"/>
    <property type="match status" value="1"/>
</dbReference>
<name>A0A8J6TY66_9FLAO</name>
<dbReference type="EMBL" id="JACVEL010000001">
    <property type="protein sequence ID" value="MBC9810883.1"/>
    <property type="molecule type" value="Genomic_DNA"/>
</dbReference>
<protein>
    <submittedName>
        <fullName evidence="3">GWxTD domain-containing protein</fullName>
    </submittedName>
</protein>
<evidence type="ECO:0000313" key="4">
    <source>
        <dbReference type="Proteomes" id="UP000652681"/>
    </source>
</evidence>
<keyword evidence="4" id="KW-1185">Reference proteome</keyword>
<dbReference type="RefSeq" id="WP_216713173.1">
    <property type="nucleotide sequence ID" value="NZ_JACVEL010000001.1"/>
</dbReference>
<organism evidence="3 4">
    <name type="scientific">Taishania pollutisoli</name>
    <dbReference type="NCBI Taxonomy" id="2766479"/>
    <lineage>
        <taxon>Bacteria</taxon>
        <taxon>Pseudomonadati</taxon>
        <taxon>Bacteroidota</taxon>
        <taxon>Flavobacteriia</taxon>
        <taxon>Flavobacteriales</taxon>
        <taxon>Crocinitomicaceae</taxon>
        <taxon>Taishania</taxon>
    </lineage>
</organism>
<accession>A0A8J6TY66</accession>
<dbReference type="InterPro" id="IPR030959">
    <property type="entry name" value="GWxTD_dom"/>
</dbReference>
<feature type="compositionally biased region" description="Polar residues" evidence="1">
    <location>
        <begin position="475"/>
        <end position="486"/>
    </location>
</feature>
<evidence type="ECO:0000313" key="3">
    <source>
        <dbReference type="EMBL" id="MBC9810883.1"/>
    </source>
</evidence>
<gene>
    <name evidence="3" type="ORF">H9Y05_00195</name>
</gene>
<feature type="domain" description="GWxTD" evidence="2">
    <location>
        <begin position="329"/>
        <end position="441"/>
    </location>
</feature>
<dbReference type="AlphaFoldDB" id="A0A8J6TY66"/>
<evidence type="ECO:0000256" key="1">
    <source>
        <dbReference type="SAM" id="MobiDB-lite"/>
    </source>
</evidence>
<feature type="region of interest" description="Disordered" evidence="1">
    <location>
        <begin position="457"/>
        <end position="486"/>
    </location>
</feature>